<dbReference type="Pfam" id="PF13539">
    <property type="entry name" value="Peptidase_M15_4"/>
    <property type="match status" value="1"/>
</dbReference>
<sequence>MKYAELKMNTLSWQRALKFAGFYRGKLDGLTGPLTREAATQWEISHGQLQAKYGQVDSRSESYLWTLQPLAAMRVRQVIVALRGKADWKIICGVRTYDEQDALYNKRPRVTCARGGQSMHNFGLAADFCLFEGGKDIWTPSEGPKSIYAPLAEATRQAGLVWGGDFRSIYDPGHIQLGEISTAALHRAYTQGTSTLAALLK</sequence>
<dbReference type="InterPro" id="IPR009045">
    <property type="entry name" value="Zn_M74/Hedgehog-like"/>
</dbReference>
<evidence type="ECO:0000313" key="2">
    <source>
        <dbReference type="EMBL" id="QHV62014.1"/>
    </source>
</evidence>
<dbReference type="RefSeq" id="WP_205575895.1">
    <property type="nucleotide sequence ID" value="NZ_CP029701.1"/>
</dbReference>
<protein>
    <recommendedName>
        <fullName evidence="1">Peptidase M15C domain-containing protein</fullName>
    </recommendedName>
</protein>
<gene>
    <name evidence="2" type="ORF">DMI76_00860</name>
</gene>
<reference evidence="2" key="1">
    <citation type="submission" date="2018-05" db="EMBL/GenBank/DDBJ databases">
        <title>Complete genome sequnece of Akkermansia muciniphila EB-AMDK-40.</title>
        <authorList>
            <person name="Nam Y.-D."/>
            <person name="Chung W.-H."/>
            <person name="Park Y.S."/>
            <person name="Kang J."/>
        </authorList>
    </citation>
    <scope>NUCLEOTIDE SEQUENCE</scope>
    <source>
        <strain evidence="2">EB-AMDK-40</strain>
    </source>
</reference>
<dbReference type="Proteomes" id="UP000642553">
    <property type="component" value="Chromosome"/>
</dbReference>
<accession>A0AAE6T8N7</accession>
<dbReference type="CDD" id="cd14845">
    <property type="entry name" value="L-Ala-D-Glu_peptidase_like"/>
    <property type="match status" value="1"/>
</dbReference>
<dbReference type="SUPFAM" id="SSF55166">
    <property type="entry name" value="Hedgehog/DD-peptidase"/>
    <property type="match status" value="1"/>
</dbReference>
<evidence type="ECO:0000313" key="3">
    <source>
        <dbReference type="Proteomes" id="UP000642553"/>
    </source>
</evidence>
<dbReference type="Gene3D" id="3.30.1380.10">
    <property type="match status" value="1"/>
</dbReference>
<proteinExistence type="predicted"/>
<dbReference type="InterPro" id="IPR039561">
    <property type="entry name" value="Peptidase_M15C"/>
</dbReference>
<dbReference type="AlphaFoldDB" id="A0AAE6T8N7"/>
<organism evidence="2 3">
    <name type="scientific">Akkermansia massiliensis</name>
    <dbReference type="NCBI Taxonomy" id="2927224"/>
    <lineage>
        <taxon>Bacteria</taxon>
        <taxon>Pseudomonadati</taxon>
        <taxon>Verrucomicrobiota</taxon>
        <taxon>Verrucomicrobiia</taxon>
        <taxon>Verrucomicrobiales</taxon>
        <taxon>Akkermansiaceae</taxon>
        <taxon>Akkermansia</taxon>
    </lineage>
</organism>
<dbReference type="GO" id="GO:0008233">
    <property type="term" value="F:peptidase activity"/>
    <property type="evidence" value="ECO:0007669"/>
    <property type="project" value="InterPro"/>
</dbReference>
<name>A0AAE6T8N7_9BACT</name>
<feature type="domain" description="Peptidase M15C" evidence="1">
    <location>
        <begin position="115"/>
        <end position="176"/>
    </location>
</feature>
<dbReference type="EMBL" id="CP029701">
    <property type="protein sequence ID" value="QHV62014.1"/>
    <property type="molecule type" value="Genomic_DNA"/>
</dbReference>
<evidence type="ECO:0000259" key="1">
    <source>
        <dbReference type="Pfam" id="PF13539"/>
    </source>
</evidence>